<dbReference type="InterPro" id="IPR008271">
    <property type="entry name" value="Ser/Thr_kinase_AS"/>
</dbReference>
<dbReference type="InterPro" id="IPR001245">
    <property type="entry name" value="Ser-Thr/Tyr_kinase_cat_dom"/>
</dbReference>
<reference evidence="7 8" key="1">
    <citation type="submission" date="2024-04" db="EMBL/GenBank/DDBJ databases">
        <title>Tritrichomonas musculus Genome.</title>
        <authorList>
            <person name="Alves-Ferreira E."/>
            <person name="Grigg M."/>
            <person name="Lorenzi H."/>
            <person name="Galac M."/>
        </authorList>
    </citation>
    <scope>NUCLEOTIDE SEQUENCE [LARGE SCALE GENOMIC DNA]</scope>
    <source>
        <strain evidence="7 8">EAF2021</strain>
    </source>
</reference>
<dbReference type="InterPro" id="IPR017441">
    <property type="entry name" value="Protein_kinase_ATP_BS"/>
</dbReference>
<dbReference type="InterPro" id="IPR011009">
    <property type="entry name" value="Kinase-like_dom_sf"/>
</dbReference>
<gene>
    <name evidence="7" type="ORF">M9Y10_038840</name>
</gene>
<evidence type="ECO:0000256" key="3">
    <source>
        <dbReference type="ARBA" id="ARBA00022840"/>
    </source>
</evidence>
<dbReference type="PANTHER" id="PTHR44329:SF214">
    <property type="entry name" value="PROTEIN KINASE DOMAIN-CONTAINING PROTEIN"/>
    <property type="match status" value="1"/>
</dbReference>
<feature type="domain" description="Protein kinase" evidence="6">
    <location>
        <begin position="13"/>
        <end position="284"/>
    </location>
</feature>
<dbReference type="EMBL" id="JAPFFF010000006">
    <property type="protein sequence ID" value="KAK8887783.1"/>
    <property type="molecule type" value="Genomic_DNA"/>
</dbReference>
<dbReference type="PROSITE" id="PS50011">
    <property type="entry name" value="PROTEIN_KINASE_DOM"/>
    <property type="match status" value="1"/>
</dbReference>
<keyword evidence="1 5" id="KW-0418">Kinase</keyword>
<dbReference type="Proteomes" id="UP001470230">
    <property type="component" value="Unassembled WGS sequence"/>
</dbReference>
<protein>
    <recommendedName>
        <fullName evidence="6">Protein kinase domain-containing protein</fullName>
    </recommendedName>
</protein>
<comment type="caution">
    <text evidence="7">The sequence shown here is derived from an EMBL/GenBank/DDBJ whole genome shotgun (WGS) entry which is preliminary data.</text>
</comment>
<proteinExistence type="inferred from homology"/>
<dbReference type="PANTHER" id="PTHR44329">
    <property type="entry name" value="SERINE/THREONINE-PROTEIN KINASE TNNI3K-RELATED"/>
    <property type="match status" value="1"/>
</dbReference>
<name>A0ABR2K9I1_9EUKA</name>
<dbReference type="SMART" id="SM00220">
    <property type="entry name" value="S_TKc"/>
    <property type="match status" value="1"/>
</dbReference>
<feature type="binding site" evidence="4">
    <location>
        <position position="43"/>
    </location>
    <ligand>
        <name>ATP</name>
        <dbReference type="ChEBI" id="CHEBI:30616"/>
    </ligand>
</feature>
<keyword evidence="3 4" id="KW-0067">ATP-binding</keyword>
<evidence type="ECO:0000259" key="6">
    <source>
        <dbReference type="PROSITE" id="PS50011"/>
    </source>
</evidence>
<dbReference type="Pfam" id="PF00069">
    <property type="entry name" value="Pkinase"/>
    <property type="match status" value="1"/>
</dbReference>
<dbReference type="SUPFAM" id="SSF56112">
    <property type="entry name" value="Protein kinase-like (PK-like)"/>
    <property type="match status" value="1"/>
</dbReference>
<accession>A0ABR2K9I1</accession>
<evidence type="ECO:0000313" key="7">
    <source>
        <dbReference type="EMBL" id="KAK8887783.1"/>
    </source>
</evidence>
<keyword evidence="1 5" id="KW-0723">Serine/threonine-protein kinase</keyword>
<evidence type="ECO:0000256" key="1">
    <source>
        <dbReference type="ARBA" id="ARBA00022527"/>
    </source>
</evidence>
<evidence type="ECO:0000313" key="8">
    <source>
        <dbReference type="Proteomes" id="UP001470230"/>
    </source>
</evidence>
<dbReference type="PRINTS" id="PR00109">
    <property type="entry name" value="TYRKINASE"/>
</dbReference>
<sequence length="309" mass="35794">MNINNFIIDTSNYVEEENIGEGSNGSVYLVHPKDQKDKKYALKKIPGDMNDKDLRERFDKEVTLMSNLNHPNLIKLIGFAYPSQKDHSYQILSNYIPNHTLEEVLKKDIPLPDENKLLNPTRMTIIIYGIASAMLYLHRRNIVHRDLKPENIFLNEDYRPVLSDFGLSLPSKENSSGTKTGSPYFMAPELFYDEDESLTNKVDVYAFGVTLYSLFSMSYKFEGVQPRTINQLINKVIDGKRFVIPKDVPQFYSKLIKKCWSDDPKERPSFEEIVKEFNCKDDFILPGADKSQVHVYIDKILKFNSDKIE</sequence>
<keyword evidence="1 5" id="KW-0808">Transferase</keyword>
<comment type="similarity">
    <text evidence="5">Belongs to the protein kinase superfamily.</text>
</comment>
<keyword evidence="2 4" id="KW-0547">Nucleotide-binding</keyword>
<organism evidence="7 8">
    <name type="scientific">Tritrichomonas musculus</name>
    <dbReference type="NCBI Taxonomy" id="1915356"/>
    <lineage>
        <taxon>Eukaryota</taxon>
        <taxon>Metamonada</taxon>
        <taxon>Parabasalia</taxon>
        <taxon>Tritrichomonadida</taxon>
        <taxon>Tritrichomonadidae</taxon>
        <taxon>Tritrichomonas</taxon>
    </lineage>
</organism>
<evidence type="ECO:0000256" key="4">
    <source>
        <dbReference type="PROSITE-ProRule" id="PRU10141"/>
    </source>
</evidence>
<dbReference type="InterPro" id="IPR051681">
    <property type="entry name" value="Ser/Thr_Kinases-Pseudokinases"/>
</dbReference>
<dbReference type="Gene3D" id="1.10.510.10">
    <property type="entry name" value="Transferase(Phosphotransferase) domain 1"/>
    <property type="match status" value="1"/>
</dbReference>
<keyword evidence="8" id="KW-1185">Reference proteome</keyword>
<evidence type="ECO:0000256" key="5">
    <source>
        <dbReference type="RuleBase" id="RU000304"/>
    </source>
</evidence>
<dbReference type="InterPro" id="IPR000719">
    <property type="entry name" value="Prot_kinase_dom"/>
</dbReference>
<evidence type="ECO:0000256" key="2">
    <source>
        <dbReference type="ARBA" id="ARBA00022741"/>
    </source>
</evidence>
<dbReference type="PROSITE" id="PS00108">
    <property type="entry name" value="PROTEIN_KINASE_ST"/>
    <property type="match status" value="1"/>
</dbReference>
<dbReference type="PROSITE" id="PS00107">
    <property type="entry name" value="PROTEIN_KINASE_ATP"/>
    <property type="match status" value="1"/>
</dbReference>